<protein>
    <submittedName>
        <fullName evidence="2">Acetyltransferase (GNAT) family protein</fullName>
    </submittedName>
</protein>
<sequence>MGNLLLKEVFAWAEQNLLIEKVSLGVFSTNQSAIVLYKNMGFVEERRKIKEFKLNDNQYIDDILMYKFV</sequence>
<dbReference type="Gene3D" id="3.40.630.30">
    <property type="match status" value="1"/>
</dbReference>
<evidence type="ECO:0000313" key="3">
    <source>
        <dbReference type="Proteomes" id="UP000186795"/>
    </source>
</evidence>
<evidence type="ECO:0000313" key="2">
    <source>
        <dbReference type="EMBL" id="SIT17247.1"/>
    </source>
</evidence>
<accession>A0A1N7Q3P8</accession>
<dbReference type="AlphaFoldDB" id="A0A1N7Q3P8"/>
<dbReference type="SUPFAM" id="SSF55729">
    <property type="entry name" value="Acyl-CoA N-acyltransferases (Nat)"/>
    <property type="match status" value="1"/>
</dbReference>
<dbReference type="InterPro" id="IPR016181">
    <property type="entry name" value="Acyl_CoA_acyltransferase"/>
</dbReference>
<dbReference type="Proteomes" id="UP000186795">
    <property type="component" value="Unassembled WGS sequence"/>
</dbReference>
<feature type="domain" description="N-acetyltransferase" evidence="1">
    <location>
        <begin position="1"/>
        <end position="69"/>
    </location>
</feature>
<dbReference type="EMBL" id="FTOD01000017">
    <property type="protein sequence ID" value="SIT17247.1"/>
    <property type="molecule type" value="Genomic_DNA"/>
</dbReference>
<dbReference type="PROSITE" id="PS51186">
    <property type="entry name" value="GNAT"/>
    <property type="match status" value="1"/>
</dbReference>
<gene>
    <name evidence="2" type="ORF">SAMN05421790_11731</name>
</gene>
<dbReference type="GO" id="GO:0016747">
    <property type="term" value="F:acyltransferase activity, transferring groups other than amino-acyl groups"/>
    <property type="evidence" value="ECO:0007669"/>
    <property type="project" value="InterPro"/>
</dbReference>
<name>A0A1N7Q3P8_9BACL</name>
<organism evidence="2 3">
    <name type="scientific">Kroppenstedtia eburnea</name>
    <dbReference type="NCBI Taxonomy" id="714067"/>
    <lineage>
        <taxon>Bacteria</taxon>
        <taxon>Bacillati</taxon>
        <taxon>Bacillota</taxon>
        <taxon>Bacilli</taxon>
        <taxon>Bacillales</taxon>
        <taxon>Thermoactinomycetaceae</taxon>
        <taxon>Kroppenstedtia</taxon>
    </lineage>
</organism>
<reference evidence="3" key="1">
    <citation type="submission" date="2017-01" db="EMBL/GenBank/DDBJ databases">
        <authorList>
            <person name="Varghese N."/>
            <person name="Submissions S."/>
        </authorList>
    </citation>
    <scope>NUCLEOTIDE SEQUENCE [LARGE SCALE GENOMIC DNA]</scope>
    <source>
        <strain evidence="3">DSM 45196</strain>
    </source>
</reference>
<evidence type="ECO:0000259" key="1">
    <source>
        <dbReference type="PROSITE" id="PS51186"/>
    </source>
</evidence>
<dbReference type="Pfam" id="PF00583">
    <property type="entry name" value="Acetyltransf_1"/>
    <property type="match status" value="1"/>
</dbReference>
<proteinExistence type="predicted"/>
<dbReference type="InterPro" id="IPR000182">
    <property type="entry name" value="GNAT_dom"/>
</dbReference>
<keyword evidence="2" id="KW-0808">Transferase</keyword>
<keyword evidence="3" id="KW-1185">Reference proteome</keyword>